<keyword evidence="5 6" id="KW-0539">Nucleus</keyword>
<dbReference type="EMBL" id="AMQM01005816">
    <property type="status" value="NOT_ANNOTATED_CDS"/>
    <property type="molecule type" value="Genomic_DNA"/>
</dbReference>
<comment type="subcellular location">
    <subcellularLocation>
        <location evidence="1 6">Nucleus</location>
    </subcellularLocation>
</comment>
<dbReference type="CDD" id="cd00086">
    <property type="entry name" value="homeodomain"/>
    <property type="match status" value="1"/>
</dbReference>
<dbReference type="GO" id="GO:0005634">
    <property type="term" value="C:nucleus"/>
    <property type="evidence" value="ECO:0007669"/>
    <property type="project" value="UniProtKB-SubCell"/>
</dbReference>
<dbReference type="STRING" id="6412.T1G5E5"/>
<dbReference type="GeneID" id="20216292"/>
<evidence type="ECO:0000256" key="6">
    <source>
        <dbReference type="PROSITE-ProRule" id="PRU00108"/>
    </source>
</evidence>
<dbReference type="Proteomes" id="UP000015101">
    <property type="component" value="Unassembled WGS sequence"/>
</dbReference>
<keyword evidence="3 6" id="KW-0238">DNA-binding</keyword>
<evidence type="ECO:0000256" key="2">
    <source>
        <dbReference type="ARBA" id="ARBA00008446"/>
    </source>
</evidence>
<dbReference type="KEGG" id="hro:HELRODRAFT_84083"/>
<dbReference type="InterPro" id="IPR008422">
    <property type="entry name" value="KN_HD"/>
</dbReference>
<name>T1G5E5_HELRO</name>
<dbReference type="EMBL" id="KB097106">
    <property type="protein sequence ID" value="ESN99585.1"/>
    <property type="molecule type" value="Genomic_DNA"/>
</dbReference>
<keyword evidence="10" id="KW-1185">Reference proteome</keyword>
<evidence type="ECO:0000313" key="10">
    <source>
        <dbReference type="Proteomes" id="UP000015101"/>
    </source>
</evidence>
<dbReference type="SMART" id="SM00389">
    <property type="entry name" value="HOX"/>
    <property type="match status" value="1"/>
</dbReference>
<dbReference type="GO" id="GO:0003677">
    <property type="term" value="F:DNA binding"/>
    <property type="evidence" value="ECO:0007669"/>
    <property type="project" value="UniProtKB-UniRule"/>
</dbReference>
<evidence type="ECO:0000259" key="7">
    <source>
        <dbReference type="PROSITE" id="PS50071"/>
    </source>
</evidence>
<dbReference type="GO" id="GO:0006355">
    <property type="term" value="P:regulation of DNA-templated transcription"/>
    <property type="evidence" value="ECO:0007669"/>
    <property type="project" value="InterPro"/>
</dbReference>
<accession>T1G5E5</accession>
<evidence type="ECO:0000256" key="4">
    <source>
        <dbReference type="ARBA" id="ARBA00023155"/>
    </source>
</evidence>
<dbReference type="PANTHER" id="PTHR11211">
    <property type="entry name" value="IROQUOIS-CLASS HOMEODOMAIN PROTEIN IRX"/>
    <property type="match status" value="1"/>
</dbReference>
<proteinExistence type="inferred from homology"/>
<dbReference type="RefSeq" id="XP_009022245.1">
    <property type="nucleotide sequence ID" value="XM_009023997.1"/>
</dbReference>
<dbReference type="InterPro" id="IPR001356">
    <property type="entry name" value="HD"/>
</dbReference>
<dbReference type="eggNOG" id="KOG0773">
    <property type="taxonomic scope" value="Eukaryota"/>
</dbReference>
<dbReference type="InterPro" id="IPR009057">
    <property type="entry name" value="Homeodomain-like_sf"/>
</dbReference>
<feature type="DNA-binding region" description="Homeobox" evidence="6">
    <location>
        <begin position="3"/>
        <end position="49"/>
    </location>
</feature>
<dbReference type="AlphaFoldDB" id="T1G5E5"/>
<evidence type="ECO:0000256" key="3">
    <source>
        <dbReference type="ARBA" id="ARBA00023125"/>
    </source>
</evidence>
<protein>
    <recommendedName>
        <fullName evidence="7">Homeobox domain-containing protein</fullName>
    </recommendedName>
</protein>
<feature type="domain" description="Homeobox" evidence="7">
    <location>
        <begin position="1"/>
        <end position="48"/>
    </location>
</feature>
<dbReference type="PANTHER" id="PTHR11211:SF3">
    <property type="entry name" value="HOMEOBOX PROTEIN MOHAWK"/>
    <property type="match status" value="1"/>
</dbReference>
<reference evidence="9" key="3">
    <citation type="submission" date="2015-06" db="UniProtKB">
        <authorList>
            <consortium name="EnsemblMetazoa"/>
        </authorList>
    </citation>
    <scope>IDENTIFICATION</scope>
</reference>
<dbReference type="HOGENOM" id="CLU_2564944_0_0_1"/>
<evidence type="ECO:0000313" key="8">
    <source>
        <dbReference type="EMBL" id="ESN99585.1"/>
    </source>
</evidence>
<dbReference type="Gene3D" id="1.10.10.60">
    <property type="entry name" value="Homeodomain-like"/>
    <property type="match status" value="1"/>
</dbReference>
<reference evidence="10" key="1">
    <citation type="submission" date="2012-12" db="EMBL/GenBank/DDBJ databases">
        <authorList>
            <person name="Hellsten U."/>
            <person name="Grimwood J."/>
            <person name="Chapman J.A."/>
            <person name="Shapiro H."/>
            <person name="Aerts A."/>
            <person name="Otillar R.P."/>
            <person name="Terry A.Y."/>
            <person name="Boore J.L."/>
            <person name="Simakov O."/>
            <person name="Marletaz F."/>
            <person name="Cho S.-J."/>
            <person name="Edsinger-Gonzales E."/>
            <person name="Havlak P."/>
            <person name="Kuo D.-H."/>
            <person name="Larsson T."/>
            <person name="Lv J."/>
            <person name="Arendt D."/>
            <person name="Savage R."/>
            <person name="Osoegawa K."/>
            <person name="de Jong P."/>
            <person name="Lindberg D.R."/>
            <person name="Seaver E.C."/>
            <person name="Weisblat D.A."/>
            <person name="Putnam N.H."/>
            <person name="Grigoriev I.V."/>
            <person name="Rokhsar D.S."/>
        </authorList>
    </citation>
    <scope>NUCLEOTIDE SEQUENCE</scope>
</reference>
<dbReference type="CTD" id="20216292"/>
<reference evidence="8 10" key="2">
    <citation type="journal article" date="2013" name="Nature">
        <title>Insights into bilaterian evolution from three spiralian genomes.</title>
        <authorList>
            <person name="Simakov O."/>
            <person name="Marletaz F."/>
            <person name="Cho S.J."/>
            <person name="Edsinger-Gonzales E."/>
            <person name="Havlak P."/>
            <person name="Hellsten U."/>
            <person name="Kuo D.H."/>
            <person name="Larsson T."/>
            <person name="Lv J."/>
            <person name="Arendt D."/>
            <person name="Savage R."/>
            <person name="Osoegawa K."/>
            <person name="de Jong P."/>
            <person name="Grimwood J."/>
            <person name="Chapman J.A."/>
            <person name="Shapiro H."/>
            <person name="Aerts A."/>
            <person name="Otillar R.P."/>
            <person name="Terry A.Y."/>
            <person name="Boore J.L."/>
            <person name="Grigoriev I.V."/>
            <person name="Lindberg D.R."/>
            <person name="Seaver E.C."/>
            <person name="Weisblat D.A."/>
            <person name="Putnam N.H."/>
            <person name="Rokhsar D.S."/>
        </authorList>
    </citation>
    <scope>NUCLEOTIDE SEQUENCE</scope>
</reference>
<dbReference type="Pfam" id="PF05920">
    <property type="entry name" value="Homeobox_KN"/>
    <property type="match status" value="1"/>
</dbReference>
<organism evidence="9 10">
    <name type="scientific">Helobdella robusta</name>
    <name type="common">Californian leech</name>
    <dbReference type="NCBI Taxonomy" id="6412"/>
    <lineage>
        <taxon>Eukaryota</taxon>
        <taxon>Metazoa</taxon>
        <taxon>Spiralia</taxon>
        <taxon>Lophotrochozoa</taxon>
        <taxon>Annelida</taxon>
        <taxon>Clitellata</taxon>
        <taxon>Hirudinea</taxon>
        <taxon>Rhynchobdellida</taxon>
        <taxon>Glossiphoniidae</taxon>
        <taxon>Helobdella</taxon>
    </lineage>
</organism>
<dbReference type="SUPFAM" id="SSF46689">
    <property type="entry name" value="Homeodomain-like"/>
    <property type="match status" value="1"/>
</dbReference>
<sequence>TREMSGPLKQWLYRHRDTPYPSRAEKLELSCQSNMTLTQVSNWFANARFVHSLVNVSYVAECMCLRACVYVSLYNQFKCLLV</sequence>
<evidence type="ECO:0000313" key="9">
    <source>
        <dbReference type="EnsemblMetazoa" id="HelroP84083"/>
    </source>
</evidence>
<dbReference type="InParanoid" id="T1G5E5"/>
<evidence type="ECO:0000256" key="1">
    <source>
        <dbReference type="ARBA" id="ARBA00004123"/>
    </source>
</evidence>
<dbReference type="PROSITE" id="PS50071">
    <property type="entry name" value="HOMEOBOX_2"/>
    <property type="match status" value="1"/>
</dbReference>
<evidence type="ECO:0000256" key="5">
    <source>
        <dbReference type="ARBA" id="ARBA00023242"/>
    </source>
</evidence>
<comment type="similarity">
    <text evidence="2">Belongs to the TALE/IRO homeobox family.</text>
</comment>
<keyword evidence="4 6" id="KW-0371">Homeobox</keyword>
<dbReference type="OrthoDB" id="21495at2759"/>
<gene>
    <name evidence="9" type="primary">20216292</name>
    <name evidence="8" type="ORF">HELRODRAFT_84083</name>
</gene>
<dbReference type="EnsemblMetazoa" id="HelroT84083">
    <property type="protein sequence ID" value="HelroP84083"/>
    <property type="gene ID" value="HelroG84083"/>
</dbReference>